<sequence>MKNYKIFKKKYILIEDLQGSHQPFYKEYTTPPKLSLSSKPLGCPYQENKKFKPSTKKKGPKAGFCEVCYTKFSDYDLHVREYEHREFAKDFNNYKKIDQFISSTKFINEEEELTSSPLGRLTSSTQVCDYDYAYDRILHFSRVSTDNSDNKDEVVNFKEWLRSLD</sequence>
<dbReference type="SMART" id="SM00586">
    <property type="entry name" value="ZnF_DBF"/>
    <property type="match status" value="1"/>
</dbReference>
<dbReference type="EMBL" id="CP142728">
    <property type="protein sequence ID" value="WUR02809.1"/>
    <property type="molecule type" value="Genomic_DNA"/>
</dbReference>
<dbReference type="GeneID" id="90540626"/>
<evidence type="ECO:0000313" key="7">
    <source>
        <dbReference type="Proteomes" id="UP001334084"/>
    </source>
</evidence>
<keyword evidence="2 4" id="KW-0863">Zinc-finger</keyword>
<accession>A0AAX4J9Z5</accession>
<evidence type="ECO:0000256" key="1">
    <source>
        <dbReference type="ARBA" id="ARBA00022723"/>
    </source>
</evidence>
<evidence type="ECO:0000313" key="6">
    <source>
        <dbReference type="EMBL" id="WUR02809.1"/>
    </source>
</evidence>
<reference evidence="6" key="1">
    <citation type="journal article" date="2024" name="BMC Genomics">
        <title>Functional annotation of a divergent genome using sequence and structure-based similarity.</title>
        <authorList>
            <person name="Svedberg D."/>
            <person name="Winiger R.R."/>
            <person name="Berg A."/>
            <person name="Sharma H."/>
            <person name="Tellgren-Roth C."/>
            <person name="Debrunner-Vossbrinck B.A."/>
            <person name="Vossbrinck C.R."/>
            <person name="Barandun J."/>
        </authorList>
    </citation>
    <scope>NUCLEOTIDE SEQUENCE</scope>
    <source>
        <strain evidence="6">Illinois isolate</strain>
    </source>
</reference>
<dbReference type="Proteomes" id="UP001334084">
    <property type="component" value="Chromosome 3"/>
</dbReference>
<dbReference type="Gene3D" id="6.10.250.3410">
    <property type="entry name" value="DBF zinc finger"/>
    <property type="match status" value="1"/>
</dbReference>
<evidence type="ECO:0000256" key="3">
    <source>
        <dbReference type="ARBA" id="ARBA00022833"/>
    </source>
</evidence>
<evidence type="ECO:0000256" key="4">
    <source>
        <dbReference type="PROSITE-ProRule" id="PRU00600"/>
    </source>
</evidence>
<dbReference type="RefSeq" id="XP_065328954.1">
    <property type="nucleotide sequence ID" value="XM_065472882.1"/>
</dbReference>
<dbReference type="GO" id="GO:0008270">
    <property type="term" value="F:zinc ion binding"/>
    <property type="evidence" value="ECO:0007669"/>
    <property type="project" value="UniProtKB-KW"/>
</dbReference>
<dbReference type="InterPro" id="IPR006572">
    <property type="entry name" value="Znf_DBF"/>
</dbReference>
<dbReference type="Pfam" id="PF07535">
    <property type="entry name" value="zf-DBF"/>
    <property type="match status" value="1"/>
</dbReference>
<keyword evidence="3" id="KW-0862">Zinc</keyword>
<evidence type="ECO:0000256" key="2">
    <source>
        <dbReference type="ARBA" id="ARBA00022771"/>
    </source>
</evidence>
<organism evidence="6 7">
    <name type="scientific">Vairimorpha necatrix</name>
    <dbReference type="NCBI Taxonomy" id="6039"/>
    <lineage>
        <taxon>Eukaryota</taxon>
        <taxon>Fungi</taxon>
        <taxon>Fungi incertae sedis</taxon>
        <taxon>Microsporidia</taxon>
        <taxon>Nosematidae</taxon>
        <taxon>Vairimorpha</taxon>
    </lineage>
</organism>
<dbReference type="KEGG" id="vnx:VNE69_03030"/>
<dbReference type="GO" id="GO:0003676">
    <property type="term" value="F:nucleic acid binding"/>
    <property type="evidence" value="ECO:0007669"/>
    <property type="project" value="InterPro"/>
</dbReference>
<keyword evidence="7" id="KW-1185">Reference proteome</keyword>
<gene>
    <name evidence="6" type="ORF">VNE69_03030</name>
</gene>
<keyword evidence="1" id="KW-0479">Metal-binding</keyword>
<evidence type="ECO:0000259" key="5">
    <source>
        <dbReference type="PROSITE" id="PS51265"/>
    </source>
</evidence>
<feature type="domain" description="DBF4-type" evidence="5">
    <location>
        <begin position="58"/>
        <end position="107"/>
    </location>
</feature>
<name>A0AAX4J9Z5_9MICR</name>
<proteinExistence type="predicted"/>
<dbReference type="AlphaFoldDB" id="A0AAX4J9Z5"/>
<protein>
    <submittedName>
        <fullName evidence="6">Protein DBF4-like protein</fullName>
    </submittedName>
</protein>
<dbReference type="PROSITE" id="PS51265">
    <property type="entry name" value="ZF_DBF4"/>
    <property type="match status" value="1"/>
</dbReference>
<dbReference type="InterPro" id="IPR038545">
    <property type="entry name" value="Znf_DBF_sf"/>
</dbReference>